<accession>A0A0F8YEI9</accession>
<proteinExistence type="predicted"/>
<name>A0A0F8YEI9_9ZZZZ</name>
<reference evidence="1" key="1">
    <citation type="journal article" date="2015" name="Nature">
        <title>Complex archaea that bridge the gap between prokaryotes and eukaryotes.</title>
        <authorList>
            <person name="Spang A."/>
            <person name="Saw J.H."/>
            <person name="Jorgensen S.L."/>
            <person name="Zaremba-Niedzwiedzka K."/>
            <person name="Martijn J."/>
            <person name="Lind A.E."/>
            <person name="van Eijk R."/>
            <person name="Schleper C."/>
            <person name="Guy L."/>
            <person name="Ettema T.J."/>
        </authorList>
    </citation>
    <scope>NUCLEOTIDE SEQUENCE</scope>
</reference>
<gene>
    <name evidence="1" type="ORF">LCGC14_3103730</name>
</gene>
<dbReference type="AlphaFoldDB" id="A0A0F8YEI9"/>
<organism evidence="1">
    <name type="scientific">marine sediment metagenome</name>
    <dbReference type="NCBI Taxonomy" id="412755"/>
    <lineage>
        <taxon>unclassified sequences</taxon>
        <taxon>metagenomes</taxon>
        <taxon>ecological metagenomes</taxon>
    </lineage>
</organism>
<comment type="caution">
    <text evidence="1">The sequence shown here is derived from an EMBL/GenBank/DDBJ whole genome shotgun (WGS) entry which is preliminary data.</text>
</comment>
<sequence length="69" mass="7323">MTISVAQMSDIVDAVEAFNDIDPGEVDDLNCRIATFIQEHGTEAQLIEYCAIEEVAASNCTACQSTGGP</sequence>
<dbReference type="EMBL" id="LAZR01066958">
    <property type="protein sequence ID" value="KKK52559.1"/>
    <property type="molecule type" value="Genomic_DNA"/>
</dbReference>
<evidence type="ECO:0000313" key="1">
    <source>
        <dbReference type="EMBL" id="KKK52559.1"/>
    </source>
</evidence>
<protein>
    <submittedName>
        <fullName evidence="1">Uncharacterized protein</fullName>
    </submittedName>
</protein>